<keyword evidence="2" id="KW-1185">Reference proteome</keyword>
<protein>
    <submittedName>
        <fullName evidence="1">Uncharacterized protein</fullName>
    </submittedName>
</protein>
<evidence type="ECO:0000313" key="1">
    <source>
        <dbReference type="EMBL" id="KAK9122650.1"/>
    </source>
</evidence>
<name>A0AAP0NYQ5_9MAGN</name>
<dbReference type="AlphaFoldDB" id="A0AAP0NYQ5"/>
<evidence type="ECO:0000313" key="2">
    <source>
        <dbReference type="Proteomes" id="UP001417504"/>
    </source>
</evidence>
<accession>A0AAP0NYQ5</accession>
<organism evidence="1 2">
    <name type="scientific">Stephania japonica</name>
    <dbReference type="NCBI Taxonomy" id="461633"/>
    <lineage>
        <taxon>Eukaryota</taxon>
        <taxon>Viridiplantae</taxon>
        <taxon>Streptophyta</taxon>
        <taxon>Embryophyta</taxon>
        <taxon>Tracheophyta</taxon>
        <taxon>Spermatophyta</taxon>
        <taxon>Magnoliopsida</taxon>
        <taxon>Ranunculales</taxon>
        <taxon>Menispermaceae</taxon>
        <taxon>Menispermoideae</taxon>
        <taxon>Cissampelideae</taxon>
        <taxon>Stephania</taxon>
    </lineage>
</organism>
<comment type="caution">
    <text evidence="1">The sequence shown here is derived from an EMBL/GenBank/DDBJ whole genome shotgun (WGS) entry which is preliminary data.</text>
</comment>
<dbReference type="Proteomes" id="UP001417504">
    <property type="component" value="Unassembled WGS sequence"/>
</dbReference>
<sequence length="104" mass="11671">MSLNYFAAKSVRLDVLTLIRCERQGGSLPLWYSNARVEKGAAASLAGAVCNNELLGDEINADAHLLLATHITYRYSDGLQVYISKVHLQFIRMMIYTCIDVLKY</sequence>
<dbReference type="EMBL" id="JBBNAE010000005">
    <property type="protein sequence ID" value="KAK9122650.1"/>
    <property type="molecule type" value="Genomic_DNA"/>
</dbReference>
<reference evidence="1 2" key="1">
    <citation type="submission" date="2024-01" db="EMBL/GenBank/DDBJ databases">
        <title>Genome assemblies of Stephania.</title>
        <authorList>
            <person name="Yang L."/>
        </authorList>
    </citation>
    <scope>NUCLEOTIDE SEQUENCE [LARGE SCALE GENOMIC DNA]</scope>
    <source>
        <strain evidence="1">QJT</strain>
        <tissue evidence="1">Leaf</tissue>
    </source>
</reference>
<proteinExistence type="predicted"/>
<gene>
    <name evidence="1" type="ORF">Sjap_012252</name>
</gene>